<dbReference type="InterPro" id="IPR042099">
    <property type="entry name" value="ANL_N_sf"/>
</dbReference>
<gene>
    <name evidence="4" type="ORF">MNBD_GAMMA20-1006</name>
</gene>
<evidence type="ECO:0000256" key="1">
    <source>
        <dbReference type="ARBA" id="ARBA00022741"/>
    </source>
</evidence>
<dbReference type="InterPro" id="IPR020845">
    <property type="entry name" value="AMP-binding_CS"/>
</dbReference>
<sequence>MQQATLDVISLDTVGDLHGLFRERVSRTPTAIAYRYFDQTAQQWMSLSWEQVFAHIGKIQTALQGEELTAGDRVAIMLRNSPQWVMFEQAALSLGLVVVPLYINDRAENIAYVLQNAGVKILLVEGQEALDMLEPIAPQLQGLIRLVTVQACEENIIYPRKICLQDWEQQAVNTGDGNLQLAKPQPEDLATIVYTSGTTGRPKGVMLSHHNILSNAHSALSSFPIYREDLLLSFLPLSHMLERTLGYYIPVMCGSTVAYARSVQELGEDLLSQKPTILISVPRIYERVYNKILTGLEEKSPFAQKLFHATVEAGWRRFKGSSGGLAWPLLKRLVANKVMAKLGGQLRLAICGGAPLSPKVAKTFIGLQLNLVQGYGLTETSPMVSGNPVDDNDPASVGIAFDGIEVRVGENDELLVRSEAVMLGYWHNPEATREMIDDEGWLHTGDKARIENKHIYITGRLKEIIVLSNGEKVPPADMEMAIALDPLIEQVLVVGEGRPYLTALVVLDEHCWQAEAERLRLNPADSESLQSKAAREGICEHIVQRLHDFPGHAVIRDVSLQLEPWSIENETMTPTLKLRRAAILSRNAERIEQLYSGH</sequence>
<name>A0A3B1A130_9ZZZZ</name>
<evidence type="ECO:0000313" key="4">
    <source>
        <dbReference type="EMBL" id="VAW99448.1"/>
    </source>
</evidence>
<organism evidence="4">
    <name type="scientific">hydrothermal vent metagenome</name>
    <dbReference type="NCBI Taxonomy" id="652676"/>
    <lineage>
        <taxon>unclassified sequences</taxon>
        <taxon>metagenomes</taxon>
        <taxon>ecological metagenomes</taxon>
    </lineage>
</organism>
<dbReference type="PROSITE" id="PS00455">
    <property type="entry name" value="AMP_BINDING"/>
    <property type="match status" value="1"/>
</dbReference>
<dbReference type="GO" id="GO:0004467">
    <property type="term" value="F:long-chain fatty acid-CoA ligase activity"/>
    <property type="evidence" value="ECO:0007669"/>
    <property type="project" value="UniProtKB-EC"/>
</dbReference>
<dbReference type="Pfam" id="PF00501">
    <property type="entry name" value="AMP-binding"/>
    <property type="match status" value="1"/>
</dbReference>
<dbReference type="EMBL" id="UOFU01000171">
    <property type="protein sequence ID" value="VAW99448.1"/>
    <property type="molecule type" value="Genomic_DNA"/>
</dbReference>
<keyword evidence="1" id="KW-0547">Nucleotide-binding</keyword>
<dbReference type="PRINTS" id="PR00154">
    <property type="entry name" value="AMPBINDING"/>
</dbReference>
<dbReference type="Gene3D" id="3.40.50.12780">
    <property type="entry name" value="N-terminal domain of ligase-like"/>
    <property type="match status" value="1"/>
</dbReference>
<evidence type="ECO:0000259" key="3">
    <source>
        <dbReference type="Pfam" id="PF00501"/>
    </source>
</evidence>
<keyword evidence="2" id="KW-0067">ATP-binding</keyword>
<dbReference type="InterPro" id="IPR000873">
    <property type="entry name" value="AMP-dep_synth/lig_dom"/>
</dbReference>
<proteinExistence type="predicted"/>
<protein>
    <submittedName>
        <fullName evidence="4">Long-chain-fatty-acid--CoA ligase</fullName>
        <ecNumber evidence="4">6.2.1.3</ecNumber>
    </submittedName>
</protein>
<accession>A0A3B1A130</accession>
<dbReference type="SUPFAM" id="SSF56801">
    <property type="entry name" value="Acetyl-CoA synthetase-like"/>
    <property type="match status" value="1"/>
</dbReference>
<feature type="domain" description="AMP-dependent synthetase/ligase" evidence="3">
    <location>
        <begin position="21"/>
        <end position="426"/>
    </location>
</feature>
<keyword evidence="4" id="KW-0436">Ligase</keyword>
<dbReference type="PANTHER" id="PTHR43272:SF33">
    <property type="entry name" value="AMP-BINDING DOMAIN-CONTAINING PROTEIN-RELATED"/>
    <property type="match status" value="1"/>
</dbReference>
<dbReference type="PANTHER" id="PTHR43272">
    <property type="entry name" value="LONG-CHAIN-FATTY-ACID--COA LIGASE"/>
    <property type="match status" value="1"/>
</dbReference>
<dbReference type="CDD" id="cd05907">
    <property type="entry name" value="VL_LC_FACS_like"/>
    <property type="match status" value="1"/>
</dbReference>
<dbReference type="EC" id="6.2.1.3" evidence="4"/>
<dbReference type="GO" id="GO:0005524">
    <property type="term" value="F:ATP binding"/>
    <property type="evidence" value="ECO:0007669"/>
    <property type="project" value="UniProtKB-KW"/>
</dbReference>
<dbReference type="Pfam" id="PF23562">
    <property type="entry name" value="AMP-binding_C_3"/>
    <property type="match status" value="1"/>
</dbReference>
<dbReference type="GO" id="GO:0016020">
    <property type="term" value="C:membrane"/>
    <property type="evidence" value="ECO:0007669"/>
    <property type="project" value="TreeGrafter"/>
</dbReference>
<dbReference type="InterPro" id="IPR020459">
    <property type="entry name" value="AMP-binding"/>
</dbReference>
<dbReference type="AlphaFoldDB" id="A0A3B1A130"/>
<evidence type="ECO:0000256" key="2">
    <source>
        <dbReference type="ARBA" id="ARBA00022840"/>
    </source>
</evidence>
<reference evidence="4" key="1">
    <citation type="submission" date="2018-06" db="EMBL/GenBank/DDBJ databases">
        <authorList>
            <person name="Zhirakovskaya E."/>
        </authorList>
    </citation>
    <scope>NUCLEOTIDE SEQUENCE</scope>
</reference>